<name>A0A418YKJ4_9GAMM</name>
<feature type="transmembrane region" description="Helical" evidence="1">
    <location>
        <begin position="242"/>
        <end position="275"/>
    </location>
</feature>
<feature type="transmembrane region" description="Helical" evidence="1">
    <location>
        <begin position="190"/>
        <end position="207"/>
    </location>
</feature>
<protein>
    <submittedName>
        <fullName evidence="2">DUF2955 domain-containing protein</fullName>
    </submittedName>
</protein>
<keyword evidence="1" id="KW-0812">Transmembrane</keyword>
<reference evidence="2 3" key="2">
    <citation type="submission" date="2019-01" db="EMBL/GenBank/DDBJ databases">
        <title>Motilimonas pumilus sp. nov., isolated from the gut of sea cucumber (Apostichopus japonicus).</title>
        <authorList>
            <person name="Wang F.-Q."/>
            <person name="Ren L.-H."/>
            <person name="Lin Y.-W."/>
            <person name="Sun G.-H."/>
            <person name="Du Z.-J."/>
            <person name="Zhao J.-X."/>
            <person name="Liu X.-J."/>
            <person name="Liu L.-J."/>
        </authorList>
    </citation>
    <scope>NUCLEOTIDE SEQUENCE [LARGE SCALE GENOMIC DNA]</scope>
    <source>
        <strain evidence="2 3">PLHSC7-2</strain>
    </source>
</reference>
<dbReference type="AlphaFoldDB" id="A0A418YKJ4"/>
<feature type="transmembrane region" description="Helical" evidence="1">
    <location>
        <begin position="69"/>
        <end position="91"/>
    </location>
</feature>
<keyword evidence="1" id="KW-1133">Transmembrane helix</keyword>
<dbReference type="OrthoDB" id="7704222at2"/>
<dbReference type="RefSeq" id="WP_119909011.1">
    <property type="nucleotide sequence ID" value="NZ_QZCH01000001.1"/>
</dbReference>
<comment type="caution">
    <text evidence="2">The sequence shown here is derived from an EMBL/GenBank/DDBJ whole genome shotgun (WGS) entry which is preliminary data.</text>
</comment>
<feature type="transmembrane region" description="Helical" evidence="1">
    <location>
        <begin position="148"/>
        <end position="169"/>
    </location>
</feature>
<evidence type="ECO:0000313" key="3">
    <source>
        <dbReference type="Proteomes" id="UP000283255"/>
    </source>
</evidence>
<reference evidence="2 3" key="1">
    <citation type="submission" date="2018-09" db="EMBL/GenBank/DDBJ databases">
        <authorList>
            <person name="Wang F."/>
        </authorList>
    </citation>
    <scope>NUCLEOTIDE SEQUENCE [LARGE SCALE GENOMIC DNA]</scope>
    <source>
        <strain evidence="2 3">PLHSC7-2</strain>
    </source>
</reference>
<feature type="transmembrane region" description="Helical" evidence="1">
    <location>
        <begin position="119"/>
        <end position="136"/>
    </location>
</feature>
<evidence type="ECO:0000313" key="2">
    <source>
        <dbReference type="EMBL" id="RJG51487.1"/>
    </source>
</evidence>
<dbReference type="Pfam" id="PF11168">
    <property type="entry name" value="DUF2955"/>
    <property type="match status" value="1"/>
</dbReference>
<feature type="transmembrane region" description="Helical" evidence="1">
    <location>
        <begin position="315"/>
        <end position="333"/>
    </location>
</feature>
<feature type="transmembrane region" description="Helical" evidence="1">
    <location>
        <begin position="287"/>
        <end position="308"/>
    </location>
</feature>
<keyword evidence="3" id="KW-1185">Reference proteome</keyword>
<proteinExistence type="predicted"/>
<evidence type="ECO:0000256" key="1">
    <source>
        <dbReference type="SAM" id="Phobius"/>
    </source>
</evidence>
<feature type="transmembrane region" description="Helical" evidence="1">
    <location>
        <begin position="31"/>
        <end position="60"/>
    </location>
</feature>
<gene>
    <name evidence="2" type="ORF">D1Z90_01780</name>
</gene>
<accession>A0A418YKJ4</accession>
<dbReference type="EMBL" id="QZCH01000001">
    <property type="protein sequence ID" value="RJG51487.1"/>
    <property type="molecule type" value="Genomic_DNA"/>
</dbReference>
<dbReference type="InterPro" id="IPR022604">
    <property type="entry name" value="DUF2955"/>
</dbReference>
<dbReference type="Proteomes" id="UP000283255">
    <property type="component" value="Unassembled WGS sequence"/>
</dbReference>
<feature type="transmembrane region" description="Helical" evidence="1">
    <location>
        <begin position="97"/>
        <end position="114"/>
    </location>
</feature>
<sequence length="345" mass="37944">MTVKDSKRSSSLQARQGTWFGLPHYGLRVALTPWCVFVAGLLIDWKLSFVGAVFTSLFVLSPNPVPKQYAIRLIISSYVYMLGAWCLFAVIKPYSGVTFLLVFVAVCLSYYILVTRKDILTVVMALLGALLIPLQMRSDPGVAWELALWLPHNLVIAWLVSCLMFKLFPGVAQPEGSDKKEEPVFDAQRRWLRLSLAFLPFVAFAFITDNVNAFTLTYLAVQVTQFAASHNHGPNMIKEAMLGNIAGGVMAVCLYEMTVIAPFLPLVILLLLVAYGSLSKSLLLGNTLAPTSMTAFTVVCGVSFGPLMNDAEGKILLRISAAMGYIFIAMAILDRYLPDKLTAKV</sequence>
<organism evidence="2 3">
    <name type="scientific">Motilimonas pumila</name>
    <dbReference type="NCBI Taxonomy" id="2303987"/>
    <lineage>
        <taxon>Bacteria</taxon>
        <taxon>Pseudomonadati</taxon>
        <taxon>Pseudomonadota</taxon>
        <taxon>Gammaproteobacteria</taxon>
        <taxon>Alteromonadales</taxon>
        <taxon>Alteromonadales genera incertae sedis</taxon>
        <taxon>Motilimonas</taxon>
    </lineage>
</organism>
<keyword evidence="1" id="KW-0472">Membrane</keyword>